<feature type="domain" description="Probable transposase IS891/IS1136/IS1341" evidence="9">
    <location>
        <begin position="167"/>
        <end position="278"/>
    </location>
</feature>
<proteinExistence type="inferred from homology"/>
<keyword evidence="8" id="KW-0175">Coiled coil</keyword>
<dbReference type="PANTHER" id="PTHR30405">
    <property type="entry name" value="TRANSPOSASE"/>
    <property type="match status" value="1"/>
</dbReference>
<keyword evidence="13" id="KW-1185">Reference proteome</keyword>
<sequence length="370" mass="43733">MLRAYKYRLCPNEEQKIQLAKTFGCVRFVYNYYLAKKIELYETKKKQMSKTDCNNHCNRELKSEFVWLKEVDKFALTNAIYNLDNAFQNFFKKQSGFPKFKTKKSHRYSYTTNFTNNNIEVDFDNNKIKLPKLKWMRCKLHRKFDGQIKSATISQVPSGKYFVSILVDTEIKQLPKNNHVYAFDLGLKEFLIDNHNNHIKDPKAIQKYEKKLAKLQRQLARKKKGSKNWNKQRIKIAKVNEKISNTRKDFQHKLSSKIVYENQVIISEDLAVKNMIKNSRLAKRISDVAWGEFCRQIEYKSMWYGRTYHKISRWFASSQTCSACGCVNKKVKLLSIREWVCDHCGTIHQRDENAAKNILQQGLKELGLFA</sequence>
<keyword evidence="5" id="KW-0862">Zinc</keyword>
<gene>
    <name evidence="12" type="ORF">BO219_06640</name>
</gene>
<dbReference type="InterPro" id="IPR051399">
    <property type="entry name" value="RNA-guided_DNA_endo/Transpos"/>
</dbReference>
<evidence type="ECO:0000256" key="5">
    <source>
        <dbReference type="ARBA" id="ARBA00022833"/>
    </source>
</evidence>
<feature type="domain" description="Transposase putative helix-turn-helix" evidence="11">
    <location>
        <begin position="1"/>
        <end position="46"/>
    </location>
</feature>
<dbReference type="AlphaFoldDB" id="A0A1V3FTK7"/>
<keyword evidence="6" id="KW-0238">DNA-binding</keyword>
<evidence type="ECO:0000259" key="11">
    <source>
        <dbReference type="Pfam" id="PF12323"/>
    </source>
</evidence>
<evidence type="ECO:0000256" key="8">
    <source>
        <dbReference type="SAM" id="Coils"/>
    </source>
</evidence>
<dbReference type="GO" id="GO:0006310">
    <property type="term" value="P:DNA recombination"/>
    <property type="evidence" value="ECO:0007669"/>
    <property type="project" value="UniProtKB-KW"/>
</dbReference>
<dbReference type="Pfam" id="PF12323">
    <property type="entry name" value="HTH_OrfB_IS605"/>
    <property type="match status" value="1"/>
</dbReference>
<evidence type="ECO:0000259" key="10">
    <source>
        <dbReference type="Pfam" id="PF07282"/>
    </source>
</evidence>
<evidence type="ECO:0000256" key="1">
    <source>
        <dbReference type="ARBA" id="ARBA00008761"/>
    </source>
</evidence>
<keyword evidence="3" id="KW-0815">Transposition</keyword>
<comment type="similarity">
    <text evidence="1">In the C-terminal section; belongs to the transposase 35 family.</text>
</comment>
<dbReference type="GO" id="GO:0046872">
    <property type="term" value="F:metal ion binding"/>
    <property type="evidence" value="ECO:0007669"/>
    <property type="project" value="UniProtKB-KW"/>
</dbReference>
<evidence type="ECO:0000313" key="12">
    <source>
        <dbReference type="EMBL" id="OOE05052.1"/>
    </source>
</evidence>
<evidence type="ECO:0000259" key="9">
    <source>
        <dbReference type="Pfam" id="PF01385"/>
    </source>
</evidence>
<evidence type="ECO:0000256" key="2">
    <source>
        <dbReference type="ARBA" id="ARBA00011044"/>
    </source>
</evidence>
<comment type="caution">
    <text evidence="12">The sequence shown here is derived from an EMBL/GenBank/DDBJ whole genome shotgun (WGS) entry which is preliminary data.</text>
</comment>
<comment type="similarity">
    <text evidence="2">In the N-terminal section; belongs to the transposase 2 family.</text>
</comment>
<accession>A0A1V3FTK7</accession>
<dbReference type="Pfam" id="PF07282">
    <property type="entry name" value="Cas12f1-like_TNB"/>
    <property type="match status" value="1"/>
</dbReference>
<keyword evidence="4" id="KW-0479">Metal-binding</keyword>
<evidence type="ECO:0000313" key="13">
    <source>
        <dbReference type="Proteomes" id="UP000188458"/>
    </source>
</evidence>
<reference evidence="13" key="1">
    <citation type="submission" date="2016-11" db="EMBL/GenBank/DDBJ databases">
        <title>Draft genome sequence of Anoxybacillus sp. strain 103 isolated from the Qarvajar hot spring in Nagorno-Karabach.</title>
        <authorList>
            <person name="Hovhannisyan P."/>
            <person name="Panosyan H."/>
            <person name="Birkeland N.-K."/>
        </authorList>
    </citation>
    <scope>NUCLEOTIDE SEQUENCE [LARGE SCALE GENOMIC DNA]</scope>
    <source>
        <strain evidence="13">103</strain>
    </source>
</reference>
<name>A0A1V3FTK7_9BACL</name>
<feature type="domain" description="Cas12f1-like TNB" evidence="10">
    <location>
        <begin position="290"/>
        <end position="358"/>
    </location>
</feature>
<dbReference type="Pfam" id="PF01385">
    <property type="entry name" value="OrfB_IS605"/>
    <property type="match status" value="1"/>
</dbReference>
<dbReference type="GO" id="GO:0032196">
    <property type="term" value="P:transposition"/>
    <property type="evidence" value="ECO:0007669"/>
    <property type="project" value="UniProtKB-KW"/>
</dbReference>
<evidence type="ECO:0000256" key="4">
    <source>
        <dbReference type="ARBA" id="ARBA00022723"/>
    </source>
</evidence>
<keyword evidence="7" id="KW-0233">DNA recombination</keyword>
<dbReference type="Proteomes" id="UP000188458">
    <property type="component" value="Unassembled WGS sequence"/>
</dbReference>
<dbReference type="PANTHER" id="PTHR30405:SF25">
    <property type="entry name" value="RNA-GUIDED DNA ENDONUCLEASE INSQ-RELATED"/>
    <property type="match status" value="1"/>
</dbReference>
<protein>
    <submittedName>
        <fullName evidence="12">Transposase</fullName>
    </submittedName>
</protein>
<dbReference type="InterPro" id="IPR010095">
    <property type="entry name" value="Cas12f1-like_TNB"/>
</dbReference>
<dbReference type="NCBIfam" id="NF038281">
    <property type="entry name" value="IS200_TnpB"/>
    <property type="match status" value="1"/>
</dbReference>
<evidence type="ECO:0000256" key="6">
    <source>
        <dbReference type="ARBA" id="ARBA00023125"/>
    </source>
</evidence>
<dbReference type="NCBIfam" id="NF040570">
    <property type="entry name" value="guided_TnpB"/>
    <property type="match status" value="1"/>
</dbReference>
<dbReference type="GO" id="GO:0003677">
    <property type="term" value="F:DNA binding"/>
    <property type="evidence" value="ECO:0007669"/>
    <property type="project" value="UniProtKB-KW"/>
</dbReference>
<dbReference type="RefSeq" id="WP_077428914.1">
    <property type="nucleotide sequence ID" value="NZ_MQAD01000005.1"/>
</dbReference>
<dbReference type="InterPro" id="IPR001959">
    <property type="entry name" value="Transposase"/>
</dbReference>
<dbReference type="InterPro" id="IPR053522">
    <property type="entry name" value="RNA-guided_endonuclease_TnpB"/>
</dbReference>
<dbReference type="EMBL" id="MQAD01000005">
    <property type="protein sequence ID" value="OOE05052.1"/>
    <property type="molecule type" value="Genomic_DNA"/>
</dbReference>
<dbReference type="InterPro" id="IPR021027">
    <property type="entry name" value="Transposase_put_HTH"/>
</dbReference>
<feature type="coiled-coil region" evidence="8">
    <location>
        <begin position="205"/>
        <end position="232"/>
    </location>
</feature>
<organism evidence="12 13">
    <name type="scientific">Anoxybacillus kestanbolensis</name>
    <dbReference type="NCBI Taxonomy" id="227476"/>
    <lineage>
        <taxon>Bacteria</taxon>
        <taxon>Bacillati</taxon>
        <taxon>Bacillota</taxon>
        <taxon>Bacilli</taxon>
        <taxon>Bacillales</taxon>
        <taxon>Anoxybacillaceae</taxon>
        <taxon>Anoxybacillus</taxon>
    </lineage>
</organism>
<evidence type="ECO:0000256" key="3">
    <source>
        <dbReference type="ARBA" id="ARBA00022578"/>
    </source>
</evidence>
<dbReference type="NCBIfam" id="TIGR01766">
    <property type="entry name" value="IS200/IS605 family accessory protein TnpB-like domain"/>
    <property type="match status" value="1"/>
</dbReference>
<evidence type="ECO:0000256" key="7">
    <source>
        <dbReference type="ARBA" id="ARBA00023172"/>
    </source>
</evidence>